<evidence type="ECO:0000313" key="2">
    <source>
        <dbReference type="Proteomes" id="UP001434737"/>
    </source>
</evidence>
<dbReference type="RefSeq" id="WP_343353333.1">
    <property type="nucleotide sequence ID" value="NZ_CP145316.1"/>
</dbReference>
<keyword evidence="2" id="KW-1185">Reference proteome</keyword>
<dbReference type="EMBL" id="CP145316">
    <property type="protein sequence ID" value="XAM17735.1"/>
    <property type="molecule type" value="Genomic_DNA"/>
</dbReference>
<gene>
    <name evidence="1" type="ORF">V3I05_08590</name>
</gene>
<evidence type="ECO:0000313" key="1">
    <source>
        <dbReference type="EMBL" id="XAM17735.1"/>
    </source>
</evidence>
<accession>A0ABZ3F5R1</accession>
<proteinExistence type="predicted"/>
<protein>
    <submittedName>
        <fullName evidence="1">Uncharacterized protein</fullName>
    </submittedName>
</protein>
<name>A0ABZ3F5R1_9HELI</name>
<sequence>MDSPYMSKNGEITSKAQLITEIESLLNAIPAKSRTTLSRAVMDSLSCPDLESIRDSLIAKSHDTIAENKQWLLGLAND</sequence>
<organism evidence="1 2">
    <name type="scientific">Helicobacter mastomyrinus</name>
    <dbReference type="NCBI Taxonomy" id="287948"/>
    <lineage>
        <taxon>Bacteria</taxon>
        <taxon>Pseudomonadati</taxon>
        <taxon>Campylobacterota</taxon>
        <taxon>Epsilonproteobacteria</taxon>
        <taxon>Campylobacterales</taxon>
        <taxon>Helicobacteraceae</taxon>
        <taxon>Helicobacter</taxon>
    </lineage>
</organism>
<reference evidence="1 2" key="1">
    <citation type="submission" date="2024-02" db="EMBL/GenBank/DDBJ databases">
        <title>Genome and pathogenicity analysis of Helicobacter mastomyrinus isolated from mice.</title>
        <authorList>
            <person name="Zhu L."/>
        </authorList>
    </citation>
    <scope>NUCLEOTIDE SEQUENCE [LARGE SCALE GENOMIC DNA]</scope>
    <source>
        <strain evidence="1 2">Hm-17</strain>
    </source>
</reference>
<dbReference type="Proteomes" id="UP001434737">
    <property type="component" value="Chromosome"/>
</dbReference>